<organism evidence="5 6">
    <name type="scientific">Metschnikowia bicuspidata var. bicuspidata NRRL YB-4993</name>
    <dbReference type="NCBI Taxonomy" id="869754"/>
    <lineage>
        <taxon>Eukaryota</taxon>
        <taxon>Fungi</taxon>
        <taxon>Dikarya</taxon>
        <taxon>Ascomycota</taxon>
        <taxon>Saccharomycotina</taxon>
        <taxon>Pichiomycetes</taxon>
        <taxon>Metschnikowiaceae</taxon>
        <taxon>Metschnikowia</taxon>
    </lineage>
</organism>
<evidence type="ECO:0000256" key="1">
    <source>
        <dbReference type="ARBA" id="ARBA00008672"/>
    </source>
</evidence>
<sequence length="100" mass="10918">MSKSSKRLATKRTKKVGITGKFGVRYGSSLRRQTKKLEVQQHAKYDCSFCGKRTVKRGAAGIWTCKACKKTVAGGAYTVSTAAAATVRSTIRRLRDMAEA</sequence>
<dbReference type="AlphaFoldDB" id="A0A1A0HHE1"/>
<reference evidence="5 6" key="1">
    <citation type="submission" date="2016-05" db="EMBL/GenBank/DDBJ databases">
        <title>Comparative genomics of biotechnologically important yeasts.</title>
        <authorList>
            <consortium name="DOE Joint Genome Institute"/>
            <person name="Riley R."/>
            <person name="Haridas S."/>
            <person name="Wolfe K.H."/>
            <person name="Lopes M.R."/>
            <person name="Hittinger C.T."/>
            <person name="Goker M."/>
            <person name="Salamov A."/>
            <person name="Wisecaver J."/>
            <person name="Long T.M."/>
            <person name="Aerts A.L."/>
            <person name="Barry K."/>
            <person name="Choi C."/>
            <person name="Clum A."/>
            <person name="Coughlan A.Y."/>
            <person name="Deshpande S."/>
            <person name="Douglass A.P."/>
            <person name="Hanson S.J."/>
            <person name="Klenk H.-P."/>
            <person name="LaButti K."/>
            <person name="Lapidus A."/>
            <person name="Lindquist E."/>
            <person name="Lipzen A."/>
            <person name="Meier-kolthoff J.P."/>
            <person name="Ohm R.A."/>
            <person name="Otillar R.P."/>
            <person name="Pangilinan J."/>
            <person name="Peng Y."/>
            <person name="Rokas A."/>
            <person name="Rosa C.A."/>
            <person name="Scheuner C."/>
            <person name="Sibirny A.A."/>
            <person name="Slot J.C."/>
            <person name="Stielow J.B."/>
            <person name="Sun H."/>
            <person name="Kurtzman C.P."/>
            <person name="Blackwell M."/>
            <person name="Grigoriev I.V."/>
            <person name="Jeffries T.W."/>
        </authorList>
    </citation>
    <scope>NUCLEOTIDE SEQUENCE [LARGE SCALE GENOMIC DNA]</scope>
    <source>
        <strain evidence="5 6">NRRL YB-4993</strain>
    </source>
</reference>
<name>A0A1A0HHE1_9ASCO</name>
<dbReference type="InterPro" id="IPR050522">
    <property type="entry name" value="Ribosomal_protein_eL43"/>
</dbReference>
<evidence type="ECO:0000313" key="6">
    <source>
        <dbReference type="Proteomes" id="UP000092555"/>
    </source>
</evidence>
<accession>A0A1A0HHE1</accession>
<dbReference type="PANTHER" id="PTHR48129">
    <property type="entry name" value="60S RIBOSOMAL PROTEIN L37A"/>
    <property type="match status" value="1"/>
</dbReference>
<keyword evidence="3 5" id="KW-0689">Ribosomal protein</keyword>
<dbReference type="GO" id="GO:0003735">
    <property type="term" value="F:structural constituent of ribosome"/>
    <property type="evidence" value="ECO:0007669"/>
    <property type="project" value="InterPro"/>
</dbReference>
<dbReference type="EMBL" id="LXTC01000001">
    <property type="protein sequence ID" value="OBA23258.1"/>
    <property type="molecule type" value="Genomic_DNA"/>
</dbReference>
<comment type="caution">
    <text evidence="5">The sequence shown here is derived from an EMBL/GenBank/DDBJ whole genome shotgun (WGS) entry which is preliminary data.</text>
</comment>
<dbReference type="NCBIfam" id="NF003058">
    <property type="entry name" value="PRK03976.1"/>
    <property type="match status" value="1"/>
</dbReference>
<dbReference type="Pfam" id="PF01780">
    <property type="entry name" value="Ribosomal_L37ae"/>
    <property type="match status" value="1"/>
</dbReference>
<evidence type="ECO:0000256" key="4">
    <source>
        <dbReference type="ARBA" id="ARBA00023274"/>
    </source>
</evidence>
<dbReference type="NCBIfam" id="TIGR00280">
    <property type="entry name" value="eL43_euk_arch"/>
    <property type="match status" value="1"/>
</dbReference>
<dbReference type="GO" id="GO:1990904">
    <property type="term" value="C:ribonucleoprotein complex"/>
    <property type="evidence" value="ECO:0007669"/>
    <property type="project" value="UniProtKB-KW"/>
</dbReference>
<proteinExistence type="inferred from homology"/>
<dbReference type="GO" id="GO:0006412">
    <property type="term" value="P:translation"/>
    <property type="evidence" value="ECO:0007669"/>
    <property type="project" value="InterPro"/>
</dbReference>
<dbReference type="Gene3D" id="2.20.25.30">
    <property type="match status" value="1"/>
</dbReference>
<dbReference type="SUPFAM" id="SSF57829">
    <property type="entry name" value="Zn-binding ribosomal proteins"/>
    <property type="match status" value="1"/>
</dbReference>
<dbReference type="RefSeq" id="XP_018713739.1">
    <property type="nucleotide sequence ID" value="XM_018859250.1"/>
</dbReference>
<comment type="similarity">
    <text evidence="1">Belongs to the eukaryotic ribosomal protein eL43 family.</text>
</comment>
<gene>
    <name evidence="5" type="ORF">METBIDRAFT_85515</name>
</gene>
<dbReference type="Proteomes" id="UP000092555">
    <property type="component" value="Unassembled WGS sequence"/>
</dbReference>
<evidence type="ECO:0000256" key="2">
    <source>
        <dbReference type="ARBA" id="ARBA00022833"/>
    </source>
</evidence>
<dbReference type="InterPro" id="IPR002674">
    <property type="entry name" value="Ribosomal_eL43"/>
</dbReference>
<keyword evidence="4" id="KW-0687">Ribonucleoprotein</keyword>
<dbReference type="OrthoDB" id="10258345at2759"/>
<keyword evidence="2" id="KW-0862">Zinc</keyword>
<evidence type="ECO:0000256" key="3">
    <source>
        <dbReference type="ARBA" id="ARBA00022980"/>
    </source>
</evidence>
<protein>
    <submittedName>
        <fullName evidence="5">Ribosomal protein L37ae</fullName>
    </submittedName>
</protein>
<evidence type="ECO:0000313" key="5">
    <source>
        <dbReference type="EMBL" id="OBA23258.1"/>
    </source>
</evidence>
<dbReference type="GO" id="GO:0005840">
    <property type="term" value="C:ribosome"/>
    <property type="evidence" value="ECO:0007669"/>
    <property type="project" value="UniProtKB-KW"/>
</dbReference>
<dbReference type="GeneID" id="30032225"/>
<dbReference type="InterPro" id="IPR011332">
    <property type="entry name" value="Ribosomal_zn-bd"/>
</dbReference>
<dbReference type="STRING" id="869754.A0A1A0HHE1"/>
<dbReference type="HAMAP" id="MF_00327">
    <property type="entry name" value="Ribosomal_eL43"/>
    <property type="match status" value="1"/>
</dbReference>
<dbReference type="InterPro" id="IPR011331">
    <property type="entry name" value="Ribosomal_eL37/eL43"/>
</dbReference>
<keyword evidence="6" id="KW-1185">Reference proteome</keyword>
<dbReference type="FunFam" id="2.20.25.30:FF:000002">
    <property type="entry name" value="60S ribosomal protein L37a"/>
    <property type="match status" value="1"/>
</dbReference>
<dbReference type="PANTHER" id="PTHR48129:SF1">
    <property type="entry name" value="LARGE RIBOSOMAL SUBUNIT PROTEIN EL43"/>
    <property type="match status" value="1"/>
</dbReference>